<evidence type="ECO:0000256" key="5">
    <source>
        <dbReference type="ARBA" id="ARBA00022989"/>
    </source>
</evidence>
<dbReference type="EMBL" id="JQOD01000004">
    <property type="protein sequence ID" value="KGA32756.1"/>
    <property type="molecule type" value="Genomic_DNA"/>
</dbReference>
<comment type="similarity">
    <text evidence="2 7">Belongs to the acyltransferase 3 family.</text>
</comment>
<dbReference type="PATRIC" id="fig|180957.24.peg.3711"/>
<keyword evidence="7 9" id="KW-0808">Transferase</keyword>
<dbReference type="UniPathway" id="UPA00566"/>
<evidence type="ECO:0000256" key="3">
    <source>
        <dbReference type="ARBA" id="ARBA00022475"/>
    </source>
</evidence>
<evidence type="ECO:0000256" key="6">
    <source>
        <dbReference type="ARBA" id="ARBA00023136"/>
    </source>
</evidence>
<dbReference type="GO" id="GO:0016413">
    <property type="term" value="F:O-acetyltransferase activity"/>
    <property type="evidence" value="ECO:0007669"/>
    <property type="project" value="InterPro"/>
</dbReference>
<evidence type="ECO:0000313" key="13">
    <source>
        <dbReference type="Proteomes" id="UP000029435"/>
    </source>
</evidence>
<dbReference type="InterPro" id="IPR002656">
    <property type="entry name" value="Acyl_transf_3_dom"/>
</dbReference>
<keyword evidence="7" id="KW-0997">Cell inner membrane</keyword>
<feature type="transmembrane region" description="Helical" evidence="7">
    <location>
        <begin position="172"/>
        <end position="190"/>
    </location>
</feature>
<comment type="function">
    <text evidence="7">Responsible for the incorporation of O-acetyl groups into the enterobacterial common antigen (ECA) trisaccharide repeat units.</text>
</comment>
<dbReference type="GO" id="GO:0005886">
    <property type="term" value="C:plasma membrane"/>
    <property type="evidence" value="ECO:0007669"/>
    <property type="project" value="UniProtKB-SubCell"/>
</dbReference>
<dbReference type="PANTHER" id="PTHR40074">
    <property type="entry name" value="O-ACETYLTRANSFERASE WECH"/>
    <property type="match status" value="1"/>
</dbReference>
<evidence type="ECO:0000313" key="11">
    <source>
        <dbReference type="EMBL" id="MDY4379378.1"/>
    </source>
</evidence>
<accession>A0A086ETW2</accession>
<evidence type="ECO:0000313" key="12">
    <source>
        <dbReference type="EMBL" id="QPK24121.1"/>
    </source>
</evidence>
<feature type="transmembrane region" description="Helical" evidence="7">
    <location>
        <begin position="202"/>
        <end position="220"/>
    </location>
</feature>
<dbReference type="AlphaFoldDB" id="A0A086ETW2"/>
<dbReference type="Proteomes" id="UP000029435">
    <property type="component" value="Unassembled WGS sequence"/>
</dbReference>
<feature type="transmembrane region" description="Helical" evidence="7">
    <location>
        <begin position="235"/>
        <end position="254"/>
    </location>
</feature>
<organism evidence="9 13">
    <name type="scientific">Pectobacterium brasiliense</name>
    <dbReference type="NCBI Taxonomy" id="180957"/>
    <lineage>
        <taxon>Bacteria</taxon>
        <taxon>Pseudomonadati</taxon>
        <taxon>Pseudomonadota</taxon>
        <taxon>Gammaproteobacteria</taxon>
        <taxon>Enterobacterales</taxon>
        <taxon>Pectobacteriaceae</taxon>
        <taxon>Pectobacterium</taxon>
    </lineage>
</organism>
<evidence type="ECO:0000313" key="14">
    <source>
        <dbReference type="Proteomes" id="UP000269351"/>
    </source>
</evidence>
<feature type="domain" description="Acyltransferase 3" evidence="8">
    <location>
        <begin position="6"/>
        <end position="317"/>
    </location>
</feature>
<proteinExistence type="inferred from homology"/>
<feature type="transmembrane region" description="Helical" evidence="7">
    <location>
        <begin position="12"/>
        <end position="29"/>
    </location>
</feature>
<evidence type="ECO:0000313" key="10">
    <source>
        <dbReference type="EMBL" id="MBN3107462.1"/>
    </source>
</evidence>
<comment type="subcellular location">
    <subcellularLocation>
        <location evidence="7">Cell inner membrane</location>
        <topology evidence="7">Multi-pass membrane protein</topology>
    </subcellularLocation>
    <subcellularLocation>
        <location evidence="1">Cell membrane</location>
        <topology evidence="1">Multi-pass membrane protein</topology>
    </subcellularLocation>
</comment>
<feature type="transmembrane region" description="Helical" evidence="7">
    <location>
        <begin position="143"/>
        <end position="160"/>
    </location>
</feature>
<reference evidence="12 14" key="3">
    <citation type="submission" date="2020-11" db="EMBL/GenBank/DDBJ databases">
        <title>Complete genome sequence of Pectobacterium brasiliense strain F126.</title>
        <authorList>
            <person name="Miroshnikov K."/>
            <person name="Vo T.N.H."/>
            <person name="Khodykina M.V."/>
            <person name="Kabanova A.P."/>
            <person name="Shneider M."/>
            <person name="Korzhenkov A."/>
            <person name="Toschakov S.V."/>
            <person name="Miroshnikov K.A."/>
            <person name="Ignatov A.N."/>
            <person name="Mikhailova Y.V."/>
            <person name="Shelenkov A."/>
            <person name="Yanushevich Y.G."/>
            <person name="Evseev P.V."/>
        </authorList>
    </citation>
    <scope>NUCLEOTIDE SEQUENCE [LARGE SCALE GENOMIC DNA]</scope>
    <source>
        <strain evidence="12 14">F126</strain>
    </source>
</reference>
<feature type="transmembrane region" description="Helical" evidence="7">
    <location>
        <begin position="49"/>
        <end position="66"/>
    </location>
</feature>
<evidence type="ECO:0000259" key="8">
    <source>
        <dbReference type="Pfam" id="PF01757"/>
    </source>
</evidence>
<dbReference type="HAMAP" id="MF_01949">
    <property type="entry name" value="Acetyltr_WecH"/>
    <property type="match status" value="1"/>
</dbReference>
<feature type="transmembrane region" description="Helical" evidence="7">
    <location>
        <begin position="75"/>
        <end position="94"/>
    </location>
</feature>
<name>A0A086ETW2_9GAMM</name>
<evidence type="ECO:0000313" key="15">
    <source>
        <dbReference type="Proteomes" id="UP000762586"/>
    </source>
</evidence>
<dbReference type="Pfam" id="PF01757">
    <property type="entry name" value="Acyl_transf_3"/>
    <property type="match status" value="1"/>
</dbReference>
<dbReference type="Proteomes" id="UP000762586">
    <property type="component" value="Unassembled WGS sequence"/>
</dbReference>
<feature type="transmembrane region" description="Helical" evidence="7">
    <location>
        <begin position="114"/>
        <end position="131"/>
    </location>
</feature>
<dbReference type="PANTHER" id="PTHR40074:SF2">
    <property type="entry name" value="O-ACETYLTRANSFERASE WECH"/>
    <property type="match status" value="1"/>
</dbReference>
<dbReference type="EC" id="2.3.1.-" evidence="7"/>
<dbReference type="RefSeq" id="WP_039279882.1">
    <property type="nucleotide sequence ID" value="NZ_BSWF01000008.1"/>
</dbReference>
<dbReference type="EMBL" id="JAXHOZ010000066">
    <property type="protein sequence ID" value="MDY4379378.1"/>
    <property type="molecule type" value="Genomic_DNA"/>
</dbReference>
<evidence type="ECO:0000256" key="2">
    <source>
        <dbReference type="ARBA" id="ARBA00007400"/>
    </source>
</evidence>
<dbReference type="OrthoDB" id="1072135at2"/>
<keyword evidence="3 7" id="KW-1003">Cell membrane</keyword>
<dbReference type="EMBL" id="JACGET010000018">
    <property type="protein sequence ID" value="MBN3107462.1"/>
    <property type="molecule type" value="Genomic_DNA"/>
</dbReference>
<evidence type="ECO:0000256" key="4">
    <source>
        <dbReference type="ARBA" id="ARBA00022692"/>
    </source>
</evidence>
<reference evidence="9 13" key="1">
    <citation type="submission" date="2014-08" db="EMBL/GenBank/DDBJ databases">
        <title>Genome sequences of NCPPB Pectobacterium isolates.</title>
        <authorList>
            <person name="Glover R.H."/>
            <person name="Sapp M."/>
            <person name="Elphinstone J."/>
        </authorList>
    </citation>
    <scope>NUCLEOTIDE SEQUENCE [LARGE SCALE GENOMIC DNA]</scope>
    <source>
        <strain evidence="9 13">LMG 21372</strain>
    </source>
</reference>
<keyword evidence="5 7" id="KW-1133">Transmembrane helix</keyword>
<reference evidence="11" key="4">
    <citation type="submission" date="2023-11" db="EMBL/GenBank/DDBJ databases">
        <title>Comparative genomics revealed phylogeny of phytopathogenic Pectobacterium aroidearum based on whole-genome sequencing and function of putative horizontal acquire islands in P. aroidearum PccS1.</title>
        <authorList>
            <person name="Fan J."/>
            <person name="Yang L."/>
        </authorList>
    </citation>
    <scope>NUCLEOTIDE SEQUENCE</scope>
    <source>
        <strain evidence="11">NJAU140</strain>
    </source>
</reference>
<dbReference type="InterPro" id="IPR032905">
    <property type="entry name" value="WecH"/>
</dbReference>
<evidence type="ECO:0000256" key="1">
    <source>
        <dbReference type="ARBA" id="ARBA00004651"/>
    </source>
</evidence>
<keyword evidence="6 7" id="KW-0472">Membrane</keyword>
<dbReference type="EMBL" id="CP065031">
    <property type="protein sequence ID" value="QPK24121.1"/>
    <property type="molecule type" value="Genomic_DNA"/>
</dbReference>
<dbReference type="STRING" id="180957.B5S52_21470"/>
<dbReference type="Proteomes" id="UP001269968">
    <property type="component" value="Unassembled WGS sequence"/>
</dbReference>
<sequence>MTDKIGWIDNLRALACMMVVLIHSTTYYITAGGTPGDGHWDVANILNSASRVCVPLFFMISGYLFFGERRAGKKHFLRIGLCLLFYSTVALIYIATLTPINGLNSLHHALQKPIFYHLWFFYAIIVIYLLSPLITIKPVSGKYLAVLIILLAVVANPNTGRVEFEGFKLLPVNLYIYGDTFYYVLYAALGRALGMLEVPKKVVLAAIPFFIACVALIAMGTKHHTLLNDTFTQTFYIYCGPLVFLAAVSLLVVFKHYGSQRILPGFATISRHSLAIYGFHALIIHYLRTHDVMLPSHPVLDIFSVFAIALGASLLLSMALQKIDVRRWVS</sequence>
<keyword evidence="15" id="KW-1185">Reference proteome</keyword>
<protein>
    <recommendedName>
        <fullName evidence="7">O-acetyltransferase WecH</fullName>
        <ecNumber evidence="7">2.3.1.-</ecNumber>
    </recommendedName>
</protein>
<reference evidence="10 15" key="2">
    <citation type="submission" date="2020-07" db="EMBL/GenBank/DDBJ databases">
        <title>A pangenomic view of the genus Pectobacterium provides insights into genome organization, phylogeny, and virulence.</title>
        <authorList>
            <person name="Jonkheer E."/>
            <person name="Brankovics B."/>
            <person name="Houwers I."/>
            <person name="Van Der Wolf J."/>
            <person name="Bonants P."/>
            <person name="Vreeburg R."/>
            <person name="Bollema R."/>
            <person name="De Haan J."/>
            <person name="Berke L."/>
            <person name="De Ridder D."/>
            <person name="Smit S."/>
            <person name="Van Der Lee T.A.J."/>
        </authorList>
    </citation>
    <scope>NUCLEOTIDE SEQUENCE [LARGE SCALE GENOMIC DNA]</scope>
    <source>
        <strain evidence="10 15">NAK:384</strain>
    </source>
</reference>
<keyword evidence="4 7" id="KW-0812">Transmembrane</keyword>
<feature type="transmembrane region" description="Helical" evidence="7">
    <location>
        <begin position="266"/>
        <end position="287"/>
    </location>
</feature>
<dbReference type="Proteomes" id="UP000269351">
    <property type="component" value="Chromosome"/>
</dbReference>
<evidence type="ECO:0000313" key="9">
    <source>
        <dbReference type="EMBL" id="KGA32756.1"/>
    </source>
</evidence>
<feature type="transmembrane region" description="Helical" evidence="7">
    <location>
        <begin position="299"/>
        <end position="320"/>
    </location>
</feature>
<gene>
    <name evidence="7" type="primary">wecH</name>
    <name evidence="12" type="ORF">F126LOC_021435</name>
    <name evidence="10" type="ORF">H4F48_15460</name>
    <name evidence="9" type="ORF">KU74_16545</name>
    <name evidence="11" type="ORF">SOV92_16365</name>
</gene>
<keyword evidence="7 10" id="KW-0012">Acyltransferase</keyword>
<comment type="pathway">
    <text evidence="7">Bacterial outer membrane biogenesis; enterobacterial common antigen biosynthesis.</text>
</comment>
<evidence type="ECO:0000256" key="7">
    <source>
        <dbReference type="HAMAP-Rule" id="MF_01949"/>
    </source>
</evidence>
<dbReference type="GO" id="GO:0009246">
    <property type="term" value="P:enterobacterial common antigen biosynthetic process"/>
    <property type="evidence" value="ECO:0007669"/>
    <property type="project" value="UniProtKB-UniRule"/>
</dbReference>